<name>A0A497E172_UNCAE</name>
<dbReference type="InterPro" id="IPR002611">
    <property type="entry name" value="IstB_ATP-bd"/>
</dbReference>
<accession>A0A497E172</accession>
<sequence length="53" mass="6074">MDEVGFDPLSVKEANLFFRFISTLYEKSSIIITTNKAFRDWPDVFAGDEVITV</sequence>
<organism evidence="2 3">
    <name type="scientific">Aerophobetes bacterium</name>
    <dbReference type="NCBI Taxonomy" id="2030807"/>
    <lineage>
        <taxon>Bacteria</taxon>
        <taxon>Candidatus Aerophobota</taxon>
    </lineage>
</organism>
<evidence type="ECO:0000313" key="3">
    <source>
        <dbReference type="Proteomes" id="UP000279422"/>
    </source>
</evidence>
<dbReference type="EMBL" id="QMPZ01000209">
    <property type="protein sequence ID" value="RLE06954.1"/>
    <property type="molecule type" value="Genomic_DNA"/>
</dbReference>
<dbReference type="InterPro" id="IPR027417">
    <property type="entry name" value="P-loop_NTPase"/>
</dbReference>
<evidence type="ECO:0000313" key="2">
    <source>
        <dbReference type="EMBL" id="RLE06954.1"/>
    </source>
</evidence>
<feature type="non-terminal residue" evidence="2">
    <location>
        <position position="53"/>
    </location>
</feature>
<gene>
    <name evidence="2" type="ORF">DRJ00_08910</name>
</gene>
<keyword evidence="2" id="KW-0067">ATP-binding</keyword>
<comment type="caution">
    <text evidence="2">The sequence shown here is derived from an EMBL/GenBank/DDBJ whole genome shotgun (WGS) entry which is preliminary data.</text>
</comment>
<keyword evidence="2" id="KW-0547">Nucleotide-binding</keyword>
<feature type="domain" description="IstB-like ATP-binding" evidence="1">
    <location>
        <begin position="1"/>
        <end position="52"/>
    </location>
</feature>
<dbReference type="AlphaFoldDB" id="A0A497E172"/>
<reference evidence="2 3" key="1">
    <citation type="submission" date="2018-06" db="EMBL/GenBank/DDBJ databases">
        <title>Extensive metabolic versatility and redundancy in microbially diverse, dynamic hydrothermal sediments.</title>
        <authorList>
            <person name="Dombrowski N."/>
            <person name="Teske A."/>
            <person name="Baker B.J."/>
        </authorList>
    </citation>
    <scope>NUCLEOTIDE SEQUENCE [LARGE SCALE GENOMIC DNA]</scope>
    <source>
        <strain evidence="2">B47_G16</strain>
    </source>
</reference>
<proteinExistence type="predicted"/>
<dbReference type="GO" id="GO:0005524">
    <property type="term" value="F:ATP binding"/>
    <property type="evidence" value="ECO:0007669"/>
    <property type="project" value="UniProtKB-KW"/>
</dbReference>
<dbReference type="Pfam" id="PF01695">
    <property type="entry name" value="IstB_IS21"/>
    <property type="match status" value="1"/>
</dbReference>
<evidence type="ECO:0000259" key="1">
    <source>
        <dbReference type="Pfam" id="PF01695"/>
    </source>
</evidence>
<dbReference type="Gene3D" id="3.40.50.300">
    <property type="entry name" value="P-loop containing nucleotide triphosphate hydrolases"/>
    <property type="match status" value="1"/>
</dbReference>
<dbReference type="Proteomes" id="UP000279422">
    <property type="component" value="Unassembled WGS sequence"/>
</dbReference>
<protein>
    <submittedName>
        <fullName evidence="2">ATP-binding protein</fullName>
    </submittedName>
</protein>